<dbReference type="OrthoDB" id="359931at2"/>
<gene>
    <name evidence="3" type="ORF">BO222_11010</name>
</gene>
<dbReference type="RefSeq" id="WP_075820846.1">
    <property type="nucleotide sequence ID" value="NZ_CAJUTZ010000133.1"/>
</dbReference>
<evidence type="ECO:0000313" key="4">
    <source>
        <dbReference type="Proteomes" id="UP000186341"/>
    </source>
</evidence>
<dbReference type="Proteomes" id="UP000186341">
    <property type="component" value="Unassembled WGS sequence"/>
</dbReference>
<feature type="compositionally biased region" description="Polar residues" evidence="1">
    <location>
        <begin position="219"/>
        <end position="256"/>
    </location>
</feature>
<dbReference type="GeneID" id="82203670"/>
<keyword evidence="4" id="KW-1185">Reference proteome</keyword>
<keyword evidence="2" id="KW-0472">Membrane</keyword>
<evidence type="ECO:0000256" key="1">
    <source>
        <dbReference type="SAM" id="MobiDB-lite"/>
    </source>
</evidence>
<protein>
    <recommendedName>
        <fullName evidence="5">DUF4230 domain-containing protein</fullName>
    </recommendedName>
</protein>
<dbReference type="Pfam" id="PF14014">
    <property type="entry name" value="DUF4230"/>
    <property type="match status" value="1"/>
</dbReference>
<organism evidence="3 4">
    <name type="scientific">Ileibacterium valens</name>
    <dbReference type="NCBI Taxonomy" id="1862668"/>
    <lineage>
        <taxon>Bacteria</taxon>
        <taxon>Bacillati</taxon>
        <taxon>Bacillota</taxon>
        <taxon>Erysipelotrichia</taxon>
        <taxon>Erysipelotrichales</taxon>
        <taxon>Erysipelotrichaceae</taxon>
        <taxon>Ileibacterium</taxon>
    </lineage>
</organism>
<keyword evidence="2" id="KW-1133">Transmembrane helix</keyword>
<accession>A0A1U7NDJ2</accession>
<evidence type="ECO:0000313" key="3">
    <source>
        <dbReference type="EMBL" id="OLU37144.1"/>
    </source>
</evidence>
<dbReference type="InterPro" id="IPR025324">
    <property type="entry name" value="DUF4230"/>
</dbReference>
<comment type="caution">
    <text evidence="3">The sequence shown here is derived from an EMBL/GenBank/DDBJ whole genome shotgun (WGS) entry which is preliminary data.</text>
</comment>
<evidence type="ECO:0008006" key="5">
    <source>
        <dbReference type="Google" id="ProtNLM"/>
    </source>
</evidence>
<reference evidence="3 4" key="1">
    <citation type="submission" date="2016-11" db="EMBL/GenBank/DDBJ databases">
        <title>Description of two novel members of the family Erysipelotrichaceae: Ileibacterium lipovorans gen. nov., sp. nov. and Dubosiella newyorkensis, gen. nov., sp. nov.</title>
        <authorList>
            <person name="Cox L.M."/>
            <person name="Sohn J."/>
            <person name="Tyrrell K.L."/>
            <person name="Citron D.M."/>
            <person name="Lawson P.A."/>
            <person name="Patel N.B."/>
            <person name="Iizumi T."/>
            <person name="Perez-Perez G.I."/>
            <person name="Goldstein E.J."/>
            <person name="Blaser M.J."/>
        </authorList>
    </citation>
    <scope>NUCLEOTIDE SEQUENCE [LARGE SCALE GENOMIC DNA]</scope>
    <source>
        <strain evidence="3 4">NYU-BL-A3</strain>
    </source>
</reference>
<proteinExistence type="predicted"/>
<sequence>MKKLRTSAVWTIFGFIICLFLLLWLFFTSRPSTSTSINSTMLKNSIENASDLITTEYNYAKVGKFENSHEINGWQIPFTQKNFLLTYQGQVKLGINARDLEITVRNNKVIVDCPPIEVISNTIEEESIEIYDESMNLLNPISIQDYLDFATVQKQTILKELDEKNVIEEAKAETQRSLTQLLEMIPELRENYTIEIHFSDDQPTFASSIPPEEVDENSAHSNPDTDQTESSSDLQNDSDNPDDQSVQENADQSEAK</sequence>
<dbReference type="AlphaFoldDB" id="A0A1U7NDJ2"/>
<name>A0A1U7NDJ2_9FIRM</name>
<keyword evidence="2" id="KW-0812">Transmembrane</keyword>
<feature type="region of interest" description="Disordered" evidence="1">
    <location>
        <begin position="202"/>
        <end position="256"/>
    </location>
</feature>
<feature type="transmembrane region" description="Helical" evidence="2">
    <location>
        <begin position="7"/>
        <end position="27"/>
    </location>
</feature>
<dbReference type="EMBL" id="MPJW01000221">
    <property type="protein sequence ID" value="OLU37144.1"/>
    <property type="molecule type" value="Genomic_DNA"/>
</dbReference>
<evidence type="ECO:0000256" key="2">
    <source>
        <dbReference type="SAM" id="Phobius"/>
    </source>
</evidence>